<feature type="transmembrane region" description="Helical" evidence="1">
    <location>
        <begin position="37"/>
        <end position="61"/>
    </location>
</feature>
<organism evidence="2 3">
    <name type="scientific">Paenibacillus antarcticus</name>
    <dbReference type="NCBI Taxonomy" id="253703"/>
    <lineage>
        <taxon>Bacteria</taxon>
        <taxon>Bacillati</taxon>
        <taxon>Bacillota</taxon>
        <taxon>Bacilli</taxon>
        <taxon>Bacillales</taxon>
        <taxon>Paenibacillaceae</taxon>
        <taxon>Paenibacillus</taxon>
    </lineage>
</organism>
<keyword evidence="3" id="KW-1185">Reference proteome</keyword>
<dbReference type="AlphaFoldDB" id="A0A162K6U2"/>
<evidence type="ECO:0000313" key="2">
    <source>
        <dbReference type="EMBL" id="OAB43866.1"/>
    </source>
</evidence>
<reference evidence="2 3" key="1">
    <citation type="submission" date="2016-03" db="EMBL/GenBank/DDBJ databases">
        <title>Draft genome sequence of Paenibacillus antarcticus CECT 5836.</title>
        <authorList>
            <person name="Shin S.-K."/>
            <person name="Yi H."/>
        </authorList>
    </citation>
    <scope>NUCLEOTIDE SEQUENCE [LARGE SCALE GENOMIC DNA]</scope>
    <source>
        <strain evidence="2 3">CECT 5836</strain>
    </source>
</reference>
<feature type="transmembrane region" description="Helical" evidence="1">
    <location>
        <begin position="67"/>
        <end position="87"/>
    </location>
</feature>
<keyword evidence="1" id="KW-0812">Transmembrane</keyword>
<dbReference type="EMBL" id="LVJI01000024">
    <property type="protein sequence ID" value="OAB43866.1"/>
    <property type="molecule type" value="Genomic_DNA"/>
</dbReference>
<evidence type="ECO:0000313" key="3">
    <source>
        <dbReference type="Proteomes" id="UP000077355"/>
    </source>
</evidence>
<protein>
    <recommendedName>
        <fullName evidence="4">YtpI-like protein</fullName>
    </recommendedName>
</protein>
<evidence type="ECO:0000256" key="1">
    <source>
        <dbReference type="SAM" id="Phobius"/>
    </source>
</evidence>
<dbReference type="InterPro" id="IPR025618">
    <property type="entry name" value="YtpI"/>
</dbReference>
<gene>
    <name evidence="2" type="ORF">PBAT_16710</name>
</gene>
<evidence type="ECO:0008006" key="4">
    <source>
        <dbReference type="Google" id="ProtNLM"/>
    </source>
</evidence>
<dbReference type="Pfam" id="PF14007">
    <property type="entry name" value="YtpI"/>
    <property type="match status" value="1"/>
</dbReference>
<dbReference type="OrthoDB" id="2990512at2"/>
<keyword evidence="1" id="KW-0472">Membrane</keyword>
<name>A0A162K6U2_9BACL</name>
<feature type="transmembrane region" description="Helical" evidence="1">
    <location>
        <begin position="6"/>
        <end position="25"/>
    </location>
</feature>
<proteinExistence type="predicted"/>
<dbReference type="RefSeq" id="WP_068651036.1">
    <property type="nucleotide sequence ID" value="NZ_CP043611.1"/>
</dbReference>
<accession>A0A162K6U2</accession>
<comment type="caution">
    <text evidence="2">The sequence shown here is derived from an EMBL/GenBank/DDBJ whole genome shotgun (WGS) entry which is preliminary data.</text>
</comment>
<sequence>MITVIKYILFVLLVVTCITSAYYSIRSHRSSNPTDRGLYGATTNILMGIMLMLMSIVFMFIFRGSTLSIVVEALFLVLGAFNMFAGLRNRKYYVYQRSQIIMNNTK</sequence>
<dbReference type="Proteomes" id="UP000077355">
    <property type="component" value="Unassembled WGS sequence"/>
</dbReference>
<keyword evidence="1" id="KW-1133">Transmembrane helix</keyword>